<dbReference type="Proteomes" id="UP000317036">
    <property type="component" value="Unassembled WGS sequence"/>
</dbReference>
<protein>
    <submittedName>
        <fullName evidence="8">MATE family efflux transporter</fullName>
    </submittedName>
</protein>
<dbReference type="RefSeq" id="WP_144850372.1">
    <property type="nucleotide sequence ID" value="NZ_VNJI01000027.1"/>
</dbReference>
<keyword evidence="3" id="KW-1003">Cell membrane</keyword>
<dbReference type="CDD" id="cd13134">
    <property type="entry name" value="MATE_like_8"/>
    <property type="match status" value="1"/>
</dbReference>
<evidence type="ECO:0000313" key="8">
    <source>
        <dbReference type="EMBL" id="TVY08133.1"/>
    </source>
</evidence>
<dbReference type="GO" id="GO:0005886">
    <property type="term" value="C:plasma membrane"/>
    <property type="evidence" value="ECO:0007669"/>
    <property type="project" value="UniProtKB-SubCell"/>
</dbReference>
<evidence type="ECO:0000256" key="6">
    <source>
        <dbReference type="ARBA" id="ARBA00023136"/>
    </source>
</evidence>
<evidence type="ECO:0000313" key="9">
    <source>
        <dbReference type="Proteomes" id="UP000317036"/>
    </source>
</evidence>
<feature type="transmembrane region" description="Helical" evidence="7">
    <location>
        <begin position="51"/>
        <end position="73"/>
    </location>
</feature>
<dbReference type="InterPro" id="IPR002528">
    <property type="entry name" value="MATE_fam"/>
</dbReference>
<feature type="transmembrane region" description="Helical" evidence="7">
    <location>
        <begin position="344"/>
        <end position="361"/>
    </location>
</feature>
<feature type="transmembrane region" description="Helical" evidence="7">
    <location>
        <begin position="408"/>
        <end position="430"/>
    </location>
</feature>
<evidence type="ECO:0000256" key="5">
    <source>
        <dbReference type="ARBA" id="ARBA00022989"/>
    </source>
</evidence>
<dbReference type="InterPro" id="IPR047135">
    <property type="entry name" value="YsiQ"/>
</dbReference>
<dbReference type="OrthoDB" id="9806302at2"/>
<accession>A0A559K7S0</accession>
<dbReference type="InterPro" id="IPR048279">
    <property type="entry name" value="MdtK-like"/>
</dbReference>
<evidence type="ECO:0000256" key="4">
    <source>
        <dbReference type="ARBA" id="ARBA00022692"/>
    </source>
</evidence>
<gene>
    <name evidence="8" type="ORF">FPZ49_20505</name>
</gene>
<dbReference type="PANTHER" id="PTHR42925">
    <property type="entry name" value="MULTIDRUG AND TOXIN EFFLUX PROTEIN MATE FAMILY"/>
    <property type="match status" value="1"/>
</dbReference>
<dbReference type="PIRSF" id="PIRSF006603">
    <property type="entry name" value="DinF"/>
    <property type="match status" value="1"/>
</dbReference>
<proteinExistence type="predicted"/>
<dbReference type="EMBL" id="VNJI01000027">
    <property type="protein sequence ID" value="TVY08133.1"/>
    <property type="molecule type" value="Genomic_DNA"/>
</dbReference>
<evidence type="ECO:0000256" key="2">
    <source>
        <dbReference type="ARBA" id="ARBA00022448"/>
    </source>
</evidence>
<evidence type="ECO:0000256" key="3">
    <source>
        <dbReference type="ARBA" id="ARBA00022475"/>
    </source>
</evidence>
<sequence>MNHPKKLALFAITWPLFIESFLQMSMRTADTFMVSHVSDDAVAAVGVSTQLIQFSFLLLQVISAGTAVTISQYLGAGRTGDVRRFAAGALTINFGFGLLLSVVMISCSRPLLHLFGLSEDLLGLAQIYLCTVGGALFIQAMNLTMSAITQVHGYTRYTMMVSMGMSLLSLTGNSFFIFGLWGVPKLGVLGVGISAIVSQCVGFAVYILILRKVVQLRLGIKELIRCRLEDMQKILSIGIPTGGNQLSYAASQLVTTYFITSLGAEMLSTRIYTQNVIYFVMTLAIALGRGSQIIIGRLVGAGEKEEAYRQVLRSLVLSMLLSVGAVGVIVLFRTQLIGLFTHDTNMITLGAFLLTLGFILEPGRCFNIVVAESLRAAGDARFIVFTGLAVIWGMCVPLTYFMGIHLGYGLVGMWCVFILDEWVRGIILFYRWRSRAWEKKALVKPEPASTTGKQATV</sequence>
<keyword evidence="9" id="KW-1185">Reference proteome</keyword>
<dbReference type="GO" id="GO:0015297">
    <property type="term" value="F:antiporter activity"/>
    <property type="evidence" value="ECO:0007669"/>
    <property type="project" value="InterPro"/>
</dbReference>
<keyword evidence="2" id="KW-0813">Transport</keyword>
<keyword evidence="5 7" id="KW-1133">Transmembrane helix</keyword>
<dbReference type="PANTHER" id="PTHR42925:SF1">
    <property type="entry name" value="VIRULENCE FACTOR MVIN"/>
    <property type="match status" value="1"/>
</dbReference>
<organism evidence="8 9">
    <name type="scientific">Paenibacillus cremeus</name>
    <dbReference type="NCBI Taxonomy" id="2163881"/>
    <lineage>
        <taxon>Bacteria</taxon>
        <taxon>Bacillati</taxon>
        <taxon>Bacillota</taxon>
        <taxon>Bacilli</taxon>
        <taxon>Bacillales</taxon>
        <taxon>Paenibacillaceae</taxon>
        <taxon>Paenibacillus</taxon>
    </lineage>
</organism>
<feature type="transmembrane region" description="Helical" evidence="7">
    <location>
        <begin position="157"/>
        <end position="181"/>
    </location>
</feature>
<evidence type="ECO:0000256" key="7">
    <source>
        <dbReference type="SAM" id="Phobius"/>
    </source>
</evidence>
<keyword evidence="6 7" id="KW-0472">Membrane</keyword>
<feature type="transmembrane region" description="Helical" evidence="7">
    <location>
        <begin position="311"/>
        <end position="332"/>
    </location>
</feature>
<comment type="caution">
    <text evidence="8">The sequence shown here is derived from an EMBL/GenBank/DDBJ whole genome shotgun (WGS) entry which is preliminary data.</text>
</comment>
<feature type="transmembrane region" description="Helical" evidence="7">
    <location>
        <begin position="85"/>
        <end position="105"/>
    </location>
</feature>
<reference evidence="8 9" key="1">
    <citation type="submission" date="2019-07" db="EMBL/GenBank/DDBJ databases">
        <authorList>
            <person name="Kim J."/>
        </authorList>
    </citation>
    <scope>NUCLEOTIDE SEQUENCE [LARGE SCALE GENOMIC DNA]</scope>
    <source>
        <strain evidence="8 9">JC52</strain>
    </source>
</reference>
<dbReference type="GO" id="GO:0042910">
    <property type="term" value="F:xenobiotic transmembrane transporter activity"/>
    <property type="evidence" value="ECO:0007669"/>
    <property type="project" value="InterPro"/>
</dbReference>
<dbReference type="AlphaFoldDB" id="A0A559K7S0"/>
<keyword evidence="4 7" id="KW-0812">Transmembrane</keyword>
<evidence type="ECO:0000256" key="1">
    <source>
        <dbReference type="ARBA" id="ARBA00004651"/>
    </source>
</evidence>
<name>A0A559K7S0_9BACL</name>
<feature type="transmembrane region" description="Helical" evidence="7">
    <location>
        <begin position="187"/>
        <end position="209"/>
    </location>
</feature>
<dbReference type="Pfam" id="PF01554">
    <property type="entry name" value="MatE"/>
    <property type="match status" value="2"/>
</dbReference>
<feature type="transmembrane region" description="Helical" evidence="7">
    <location>
        <begin position="125"/>
        <end position="145"/>
    </location>
</feature>
<comment type="subcellular location">
    <subcellularLocation>
        <location evidence="1">Cell membrane</location>
        <topology evidence="1">Multi-pass membrane protein</topology>
    </subcellularLocation>
</comment>
<feature type="transmembrane region" description="Helical" evidence="7">
    <location>
        <begin position="276"/>
        <end position="299"/>
    </location>
</feature>
<feature type="transmembrane region" description="Helical" evidence="7">
    <location>
        <begin position="382"/>
        <end position="402"/>
    </location>
</feature>
<dbReference type="NCBIfam" id="TIGR00797">
    <property type="entry name" value="matE"/>
    <property type="match status" value="1"/>
</dbReference>